<dbReference type="PANTHER" id="PTHR33643:SF1">
    <property type="entry name" value="UREASE ACCESSORY PROTEIN D"/>
    <property type="match status" value="1"/>
</dbReference>
<dbReference type="InterPro" id="IPR002669">
    <property type="entry name" value="UreD"/>
</dbReference>
<accession>A0A9W6GFL2</accession>
<keyword evidence="2" id="KW-0143">Chaperone</keyword>
<dbReference type="Proteomes" id="UP001144297">
    <property type="component" value="Unassembled WGS sequence"/>
</dbReference>
<evidence type="ECO:0000313" key="3">
    <source>
        <dbReference type="EMBL" id="GLI52956.1"/>
    </source>
</evidence>
<comment type="caution">
    <text evidence="3">The sequence shown here is derived from an EMBL/GenBank/DDBJ whole genome shotgun (WGS) entry which is preliminary data.</text>
</comment>
<evidence type="ECO:0000313" key="4">
    <source>
        <dbReference type="Proteomes" id="UP001144297"/>
    </source>
</evidence>
<dbReference type="HAMAP" id="MF_01384">
    <property type="entry name" value="UreD"/>
    <property type="match status" value="1"/>
</dbReference>
<dbReference type="Pfam" id="PF01774">
    <property type="entry name" value="UreD"/>
    <property type="match status" value="1"/>
</dbReference>
<sequence>MIDQKSFLYLELECKYGKTYIKDCYAKSPLKIAKSLYLDDSGEAFIFIMNPSAGLLQNDSYDIKINLSSKSEAFITTQSATKIYKMREKEAYLKESFHLGKNALLEYFPDPYIPFAGSKFRAETDIKIEKGATLFMGEIIFPGRFERGESFLYDYFERKTKIFYENKLIFYDNVALKPENNLNNICIFEKYSFYGQLICISEKIDRTLSDKIHFILQNCNSVKASSSLFHDIGIIVRILGFNNLDINETIQKSWTILRNNLLNRPALKIRKY</sequence>
<reference evidence="3" key="1">
    <citation type="submission" date="2022-12" db="EMBL/GenBank/DDBJ databases">
        <title>Reference genome sequencing for broad-spectrum identification of bacterial and archaeal isolates by mass spectrometry.</title>
        <authorList>
            <person name="Sekiguchi Y."/>
            <person name="Tourlousse D.M."/>
        </authorList>
    </citation>
    <scope>NUCLEOTIDE SEQUENCE</scope>
    <source>
        <strain evidence="3">TSL-P1</strain>
    </source>
</reference>
<dbReference type="PANTHER" id="PTHR33643">
    <property type="entry name" value="UREASE ACCESSORY PROTEIN D"/>
    <property type="match status" value="1"/>
</dbReference>
<keyword evidence="4" id="KW-1185">Reference proteome</keyword>
<organism evidence="3 4">
    <name type="scientific">Thermodesulfovibrio yellowstonii</name>
    <dbReference type="NCBI Taxonomy" id="28262"/>
    <lineage>
        <taxon>Bacteria</taxon>
        <taxon>Pseudomonadati</taxon>
        <taxon>Nitrospirota</taxon>
        <taxon>Thermodesulfovibrionia</taxon>
        <taxon>Thermodesulfovibrionales</taxon>
        <taxon>Thermodesulfovibrionaceae</taxon>
        <taxon>Thermodesulfovibrio</taxon>
    </lineage>
</organism>
<gene>
    <name evidence="3" type="primary">ureD1</name>
    <name evidence="3" type="ORF">TISLANDTSLP1_06490</name>
</gene>
<protein>
    <submittedName>
        <fullName evidence="3">Urease accessory protein UreD</fullName>
    </submittedName>
</protein>
<evidence type="ECO:0000256" key="2">
    <source>
        <dbReference type="ARBA" id="ARBA00023186"/>
    </source>
</evidence>
<name>A0A9W6GFL2_9BACT</name>
<proteinExistence type="inferred from homology"/>
<dbReference type="EMBL" id="BSDX01000001">
    <property type="protein sequence ID" value="GLI52956.1"/>
    <property type="molecule type" value="Genomic_DNA"/>
</dbReference>
<dbReference type="AlphaFoldDB" id="A0A9W6GFL2"/>
<evidence type="ECO:0000256" key="1">
    <source>
        <dbReference type="ARBA" id="ARBA00007177"/>
    </source>
</evidence>
<comment type="similarity">
    <text evidence="1">Belongs to the UreD family.</text>
</comment>
<dbReference type="GO" id="GO:0016151">
    <property type="term" value="F:nickel cation binding"/>
    <property type="evidence" value="ECO:0007669"/>
    <property type="project" value="InterPro"/>
</dbReference>